<keyword evidence="4" id="KW-1185">Reference proteome</keyword>
<dbReference type="OrthoDB" id="1670627at2759"/>
<dbReference type="InterPro" id="IPR032795">
    <property type="entry name" value="DUF3741-assoc"/>
</dbReference>
<feature type="compositionally biased region" description="Basic and acidic residues" evidence="1">
    <location>
        <begin position="168"/>
        <end position="192"/>
    </location>
</feature>
<dbReference type="Proteomes" id="UP000327157">
    <property type="component" value="Chromosome 12"/>
</dbReference>
<evidence type="ECO:0000256" key="1">
    <source>
        <dbReference type="SAM" id="MobiDB-lite"/>
    </source>
</evidence>
<sequence length="433" mass="49252">MSSNSVHQTSGCFNIILRRLLCNGSVPTHPSDQISDSNTTQLAKPPRKQNPDPKIQSSASVTPGIVARLMGLDSLPETNWVSRGPDLVSRSRSLSFADYLMDFDSNDHQNHQHRRVRTSVSFREVPEVMNRQKSSHDFVVVYLDNVGEKSKEVGSKVKKSESSFGEFRQGKKEQRNRKDKEKNRESGEIMKEKKKEKIVMIKQNKNICRLKDEPRRDFGAKSSKSSKNGGANLKGERENIAMTNLKGERENIAMKKTTQKKKVVVEPRIKKKKQKIEAEKEKVAADFHGSSENDTSVVSVLGIDDILIEHEAWLSGYSIPMDLNSKVKPSPKAPFSDRSEVNAAKRKDFEPIKEETRDYAELLASKIQNWMEEDLKESNWVAKNAVGFEGFEEICEEFEGRILDMLVHQTIDEYIEISYENIWGNLWTCNATA</sequence>
<reference evidence="3 4" key="3">
    <citation type="submission" date="2019-11" db="EMBL/GenBank/DDBJ databases">
        <title>A de novo genome assembly of a pear dwarfing rootstock.</title>
        <authorList>
            <person name="Wang F."/>
            <person name="Wang J."/>
            <person name="Li S."/>
            <person name="Zhang Y."/>
            <person name="Fang M."/>
            <person name="Ma L."/>
            <person name="Zhao Y."/>
            <person name="Jiang S."/>
        </authorList>
    </citation>
    <scope>NUCLEOTIDE SEQUENCE [LARGE SCALE GENOMIC DNA]</scope>
    <source>
        <strain evidence="3">S2</strain>
        <tissue evidence="3">Leaf</tissue>
    </source>
</reference>
<feature type="domain" description="DUF3741" evidence="2">
    <location>
        <begin position="62"/>
        <end position="79"/>
    </location>
</feature>
<evidence type="ECO:0000313" key="4">
    <source>
        <dbReference type="Proteomes" id="UP000327157"/>
    </source>
</evidence>
<comment type="caution">
    <text evidence="3">The sequence shown here is derived from an EMBL/GenBank/DDBJ whole genome shotgun (WGS) entry which is preliminary data.</text>
</comment>
<dbReference type="PANTHER" id="PTHR35499">
    <property type="entry name" value="OS05G0128300 PROTEIN"/>
    <property type="match status" value="1"/>
</dbReference>
<dbReference type="Pfam" id="PF14383">
    <property type="entry name" value="VARLMGL"/>
    <property type="match status" value="1"/>
</dbReference>
<protein>
    <submittedName>
        <fullName evidence="3">Nucleolar protein 58-like</fullName>
    </submittedName>
</protein>
<accession>A0A5N5HSK2</accession>
<proteinExistence type="predicted"/>
<dbReference type="EMBL" id="SMOL01000143">
    <property type="protein sequence ID" value="KAB2630518.1"/>
    <property type="molecule type" value="Genomic_DNA"/>
</dbReference>
<feature type="compositionally biased region" description="Basic and acidic residues" evidence="1">
    <location>
        <begin position="151"/>
        <end position="161"/>
    </location>
</feature>
<organism evidence="3 4">
    <name type="scientific">Pyrus ussuriensis x Pyrus communis</name>
    <dbReference type="NCBI Taxonomy" id="2448454"/>
    <lineage>
        <taxon>Eukaryota</taxon>
        <taxon>Viridiplantae</taxon>
        <taxon>Streptophyta</taxon>
        <taxon>Embryophyta</taxon>
        <taxon>Tracheophyta</taxon>
        <taxon>Spermatophyta</taxon>
        <taxon>Magnoliopsida</taxon>
        <taxon>eudicotyledons</taxon>
        <taxon>Gunneridae</taxon>
        <taxon>Pentapetalae</taxon>
        <taxon>rosids</taxon>
        <taxon>fabids</taxon>
        <taxon>Rosales</taxon>
        <taxon>Rosaceae</taxon>
        <taxon>Amygdaloideae</taxon>
        <taxon>Maleae</taxon>
        <taxon>Pyrus</taxon>
    </lineage>
</organism>
<gene>
    <name evidence="3" type="ORF">D8674_008037</name>
</gene>
<name>A0A5N5HSK2_9ROSA</name>
<evidence type="ECO:0000259" key="2">
    <source>
        <dbReference type="Pfam" id="PF14383"/>
    </source>
</evidence>
<feature type="compositionally biased region" description="Polar residues" evidence="1">
    <location>
        <begin position="28"/>
        <end position="42"/>
    </location>
</feature>
<feature type="region of interest" description="Disordered" evidence="1">
    <location>
        <begin position="151"/>
        <end position="192"/>
    </location>
</feature>
<dbReference type="AlphaFoldDB" id="A0A5N5HSK2"/>
<feature type="region of interest" description="Disordered" evidence="1">
    <location>
        <begin position="28"/>
        <end position="61"/>
    </location>
</feature>
<reference evidence="4" key="2">
    <citation type="submission" date="2019-10" db="EMBL/GenBank/DDBJ databases">
        <title>A de novo genome assembly of a pear dwarfing rootstock.</title>
        <authorList>
            <person name="Wang F."/>
            <person name="Wang J."/>
            <person name="Li S."/>
            <person name="Zhang Y."/>
            <person name="Fang M."/>
            <person name="Ma L."/>
            <person name="Zhao Y."/>
            <person name="Jiang S."/>
        </authorList>
    </citation>
    <scope>NUCLEOTIDE SEQUENCE [LARGE SCALE GENOMIC DNA]</scope>
</reference>
<feature type="compositionally biased region" description="Basic and acidic residues" evidence="1">
    <location>
        <begin position="209"/>
        <end position="219"/>
    </location>
</feature>
<dbReference type="PANTHER" id="PTHR35499:SF4">
    <property type="entry name" value="ALC-INTERACTING PROTEIN 1"/>
    <property type="match status" value="1"/>
</dbReference>
<feature type="compositionally biased region" description="Low complexity" evidence="1">
    <location>
        <begin position="220"/>
        <end position="233"/>
    </location>
</feature>
<feature type="region of interest" description="Disordered" evidence="1">
    <location>
        <begin position="205"/>
        <end position="236"/>
    </location>
</feature>
<reference evidence="3 4" key="1">
    <citation type="submission" date="2019-09" db="EMBL/GenBank/DDBJ databases">
        <authorList>
            <person name="Ou C."/>
        </authorList>
    </citation>
    <scope>NUCLEOTIDE SEQUENCE [LARGE SCALE GENOMIC DNA]</scope>
    <source>
        <strain evidence="3">S2</strain>
        <tissue evidence="3">Leaf</tissue>
    </source>
</reference>
<evidence type="ECO:0000313" key="3">
    <source>
        <dbReference type="EMBL" id="KAB2630518.1"/>
    </source>
</evidence>